<feature type="non-terminal residue" evidence="2">
    <location>
        <position position="125"/>
    </location>
</feature>
<dbReference type="Pfam" id="PF14752">
    <property type="entry name" value="RBP_receptor"/>
    <property type="match status" value="1"/>
</dbReference>
<feature type="transmembrane region" description="Helical" evidence="1">
    <location>
        <begin position="50"/>
        <end position="67"/>
    </location>
</feature>
<gene>
    <name evidence="2" type="ORF">MAR_037846</name>
</gene>
<proteinExistence type="predicted"/>
<feature type="transmembrane region" description="Helical" evidence="1">
    <location>
        <begin position="79"/>
        <end position="99"/>
    </location>
</feature>
<dbReference type="InterPro" id="IPR026612">
    <property type="entry name" value="STRA6-like"/>
</dbReference>
<keyword evidence="1" id="KW-0812">Transmembrane</keyword>
<keyword evidence="1" id="KW-0472">Membrane</keyword>
<dbReference type="EMBL" id="CP111024">
    <property type="protein sequence ID" value="WAR24177.1"/>
    <property type="molecule type" value="Genomic_DNA"/>
</dbReference>
<reference evidence="2" key="1">
    <citation type="submission" date="2022-11" db="EMBL/GenBank/DDBJ databases">
        <title>Centuries of genome instability and evolution in soft-shell clam transmissible cancer (bioRxiv).</title>
        <authorList>
            <person name="Hart S.F.M."/>
            <person name="Yonemitsu M.A."/>
            <person name="Giersch R.M."/>
            <person name="Beal B.F."/>
            <person name="Arriagada G."/>
            <person name="Davis B.W."/>
            <person name="Ostrander E.A."/>
            <person name="Goff S.P."/>
            <person name="Metzger M.J."/>
        </authorList>
    </citation>
    <scope>NUCLEOTIDE SEQUENCE</scope>
    <source>
        <strain evidence="2">MELC-2E11</strain>
        <tissue evidence="2">Siphon/mantle</tissue>
    </source>
</reference>
<evidence type="ECO:0000313" key="2">
    <source>
        <dbReference type="EMBL" id="WAR24177.1"/>
    </source>
</evidence>
<evidence type="ECO:0000256" key="1">
    <source>
        <dbReference type="SAM" id="Phobius"/>
    </source>
</evidence>
<organism evidence="2 3">
    <name type="scientific">Mya arenaria</name>
    <name type="common">Soft-shell clam</name>
    <dbReference type="NCBI Taxonomy" id="6604"/>
    <lineage>
        <taxon>Eukaryota</taxon>
        <taxon>Metazoa</taxon>
        <taxon>Spiralia</taxon>
        <taxon>Lophotrochozoa</taxon>
        <taxon>Mollusca</taxon>
        <taxon>Bivalvia</taxon>
        <taxon>Autobranchia</taxon>
        <taxon>Heteroconchia</taxon>
        <taxon>Euheterodonta</taxon>
        <taxon>Imparidentia</taxon>
        <taxon>Neoheterodontei</taxon>
        <taxon>Myida</taxon>
        <taxon>Myoidea</taxon>
        <taxon>Myidae</taxon>
        <taxon>Mya</taxon>
    </lineage>
</organism>
<protein>
    <submittedName>
        <fullName evidence="2">STR6L-like protein</fullName>
    </submittedName>
</protein>
<dbReference type="Proteomes" id="UP001164746">
    <property type="component" value="Chromosome 13"/>
</dbReference>
<evidence type="ECO:0000313" key="3">
    <source>
        <dbReference type="Proteomes" id="UP001164746"/>
    </source>
</evidence>
<keyword evidence="3" id="KW-1185">Reference proteome</keyword>
<sequence length="125" mass="14310">SRKPLSCLCRLPRKKLFRRKPRKRQHLLIKTMSTVSGRPFSFLDEPRNKWGIVFAFGSATANLLQVLNKTFSAEFPVWAKIFLVYILSLETSLICYPLFACISSRYKLVGAITGVLYSSGWYGEI</sequence>
<accession>A0ABY7FT32</accession>
<keyword evidence="1" id="KW-1133">Transmembrane helix</keyword>
<name>A0ABY7FT32_MYAAR</name>